<proteinExistence type="inferred from homology"/>
<accession>A0ABP9RCN6</accession>
<evidence type="ECO:0000313" key="5">
    <source>
        <dbReference type="EMBL" id="GAA5174731.1"/>
    </source>
</evidence>
<evidence type="ECO:0000256" key="3">
    <source>
        <dbReference type="ARBA" id="ARBA00022777"/>
    </source>
</evidence>
<reference evidence="6" key="1">
    <citation type="journal article" date="2019" name="Int. J. Syst. Evol. Microbiol.">
        <title>The Global Catalogue of Microorganisms (GCM) 10K type strain sequencing project: providing services to taxonomists for standard genome sequencing and annotation.</title>
        <authorList>
            <consortium name="The Broad Institute Genomics Platform"/>
            <consortium name="The Broad Institute Genome Sequencing Center for Infectious Disease"/>
            <person name="Wu L."/>
            <person name="Ma J."/>
        </authorList>
    </citation>
    <scope>NUCLEOTIDE SEQUENCE [LARGE SCALE GENOMIC DNA]</scope>
    <source>
        <strain evidence="6">JCM 18303</strain>
    </source>
</reference>
<keyword evidence="2" id="KW-0808">Transferase</keyword>
<dbReference type="InterPro" id="IPR002173">
    <property type="entry name" value="Carboh/pur_kinase_PfkB_CS"/>
</dbReference>
<dbReference type="InterPro" id="IPR029056">
    <property type="entry name" value="Ribokinase-like"/>
</dbReference>
<dbReference type="RefSeq" id="WP_345703526.1">
    <property type="nucleotide sequence ID" value="NZ_BAABJP010000062.1"/>
</dbReference>
<evidence type="ECO:0000256" key="2">
    <source>
        <dbReference type="ARBA" id="ARBA00022679"/>
    </source>
</evidence>
<sequence>MPNLESGPLVVLGDLVEDVVVWLAGPPRVGTDNPSRVYRTRGGSAANVAMFAAPLVPTRFVGRVGADPLGDALVDRLRDGGVDARVQRGGRTGSIVVLVHPDGERTMFPDRGASADLGPVPVDWLRDARWLHLPAYALSAEPSAGSALAAVRAAASAGCAVSLDASSTAFLVEYGASRYRDLIAEIRPAVLFANAAEAAVLGLADRRPPAGSVFVIKNAADPTVVVRDRGEPLRLPVPARRAARDSTGAGDAFAAGYLAAAMAGRNVANSVRAGHHHAARVLDAPGANFSLEVS</sequence>
<name>A0ABP9RCN6_9PSEU</name>
<dbReference type="PROSITE" id="PS00584">
    <property type="entry name" value="PFKB_KINASES_2"/>
    <property type="match status" value="1"/>
</dbReference>
<evidence type="ECO:0000256" key="1">
    <source>
        <dbReference type="ARBA" id="ARBA00010688"/>
    </source>
</evidence>
<dbReference type="EMBL" id="BAABJP010000062">
    <property type="protein sequence ID" value="GAA5174731.1"/>
    <property type="molecule type" value="Genomic_DNA"/>
</dbReference>
<comment type="similarity">
    <text evidence="1">Belongs to the carbohydrate kinase PfkB family.</text>
</comment>
<dbReference type="Pfam" id="PF00294">
    <property type="entry name" value="PfkB"/>
    <property type="match status" value="1"/>
</dbReference>
<feature type="domain" description="Carbohydrate kinase PfkB" evidence="4">
    <location>
        <begin position="11"/>
        <end position="292"/>
    </location>
</feature>
<evidence type="ECO:0000259" key="4">
    <source>
        <dbReference type="Pfam" id="PF00294"/>
    </source>
</evidence>
<dbReference type="PANTHER" id="PTHR43320">
    <property type="entry name" value="SUGAR KINASE"/>
    <property type="match status" value="1"/>
</dbReference>
<keyword evidence="6" id="KW-1185">Reference proteome</keyword>
<dbReference type="SUPFAM" id="SSF53613">
    <property type="entry name" value="Ribokinase-like"/>
    <property type="match status" value="1"/>
</dbReference>
<dbReference type="Gene3D" id="3.40.1190.20">
    <property type="match status" value="1"/>
</dbReference>
<keyword evidence="3" id="KW-0418">Kinase</keyword>
<evidence type="ECO:0000313" key="6">
    <source>
        <dbReference type="Proteomes" id="UP001428817"/>
    </source>
</evidence>
<organism evidence="5 6">
    <name type="scientific">Pseudonocardia eucalypti</name>
    <dbReference type="NCBI Taxonomy" id="648755"/>
    <lineage>
        <taxon>Bacteria</taxon>
        <taxon>Bacillati</taxon>
        <taxon>Actinomycetota</taxon>
        <taxon>Actinomycetes</taxon>
        <taxon>Pseudonocardiales</taxon>
        <taxon>Pseudonocardiaceae</taxon>
        <taxon>Pseudonocardia</taxon>
    </lineage>
</organism>
<gene>
    <name evidence="5" type="ORF">GCM10023321_79240</name>
</gene>
<comment type="caution">
    <text evidence="5">The sequence shown here is derived from an EMBL/GenBank/DDBJ whole genome shotgun (WGS) entry which is preliminary data.</text>
</comment>
<dbReference type="InterPro" id="IPR011611">
    <property type="entry name" value="PfkB_dom"/>
</dbReference>
<dbReference type="InterPro" id="IPR052700">
    <property type="entry name" value="Carb_kinase_PfkB-like"/>
</dbReference>
<protein>
    <recommendedName>
        <fullName evidence="4">Carbohydrate kinase PfkB domain-containing protein</fullName>
    </recommendedName>
</protein>
<dbReference type="PANTHER" id="PTHR43320:SF3">
    <property type="entry name" value="CARBOHYDRATE KINASE PFKB DOMAIN-CONTAINING PROTEIN"/>
    <property type="match status" value="1"/>
</dbReference>
<dbReference type="Proteomes" id="UP001428817">
    <property type="component" value="Unassembled WGS sequence"/>
</dbReference>